<dbReference type="Proteomes" id="UP000464086">
    <property type="component" value="Chromosome"/>
</dbReference>
<evidence type="ECO:0008006" key="3">
    <source>
        <dbReference type="Google" id="ProtNLM"/>
    </source>
</evidence>
<evidence type="ECO:0000313" key="2">
    <source>
        <dbReference type="Proteomes" id="UP000464086"/>
    </source>
</evidence>
<reference evidence="1 2" key="1">
    <citation type="submission" date="2019-12" db="EMBL/GenBank/DDBJ databases">
        <title>Functional and genomic insights into the Sphingobium yanoikuyae YC-JY1, a bacterium efficiently degrading bisphenol A.</title>
        <authorList>
            <person name="Jia Y."/>
            <person name="Li X."/>
            <person name="Wang J."/>
            <person name="Eltoukhy A."/>
            <person name="Lamraoui I."/>
            <person name="Yan Y."/>
        </authorList>
    </citation>
    <scope>NUCLEOTIDE SEQUENCE [LARGE SCALE GENOMIC DNA]</scope>
    <source>
        <strain evidence="1 2">YC-JY1</strain>
    </source>
</reference>
<proteinExistence type="predicted"/>
<evidence type="ECO:0000313" key="1">
    <source>
        <dbReference type="EMBL" id="QHD66830.1"/>
    </source>
</evidence>
<dbReference type="EMBL" id="CP047218">
    <property type="protein sequence ID" value="QHD66830.1"/>
    <property type="molecule type" value="Genomic_DNA"/>
</dbReference>
<gene>
    <name evidence="1" type="ORF">GS397_07065</name>
</gene>
<protein>
    <recommendedName>
        <fullName evidence="3">Phage coat protein</fullName>
    </recommendedName>
</protein>
<sequence>MTIQGTTINDLVPSEKALGARVDLVLKEQNPIINSGLAATGPEVDAVLSGGARKQGLAYIEPLDASNVNISTDDINEQGASGKLTADEFNVLRHEQNWAWGYTDLARMVTQYDAKGGIEAGIGQYWNTRFQKTTVSSVKGVQAHIEGVLAYSGTDASLLAKKAAYAGLVSGSTSTDFSMNTVLKAAATALEYQDMFDVMIVHPTLYALFQSQETSGFLTPAQTGTKFATYKGYKLLKSVAFGETQMAIARSGAIAFGARSNEIEINRLANAGTGGGATLLHSRQGFVSHVQGTNYVGSVAPDLTALENAATWELEVAPEHFGFRFIKYKKPA</sequence>
<accession>A0A6P1GEM8</accession>
<name>A0A6P1GEM8_SPHYA</name>
<dbReference type="RefSeq" id="WP_159366055.1">
    <property type="nucleotide sequence ID" value="NZ_CP047218.1"/>
</dbReference>
<organism evidence="1 2">
    <name type="scientific">Sphingobium yanoikuyae</name>
    <name type="common">Sphingomonas yanoikuyae</name>
    <dbReference type="NCBI Taxonomy" id="13690"/>
    <lineage>
        <taxon>Bacteria</taxon>
        <taxon>Pseudomonadati</taxon>
        <taxon>Pseudomonadota</taxon>
        <taxon>Alphaproteobacteria</taxon>
        <taxon>Sphingomonadales</taxon>
        <taxon>Sphingomonadaceae</taxon>
        <taxon>Sphingobium</taxon>
    </lineage>
</organism>
<dbReference type="AlphaFoldDB" id="A0A6P1GEM8"/>